<dbReference type="SMART" id="SM00220">
    <property type="entry name" value="S_TKc"/>
    <property type="match status" value="1"/>
</dbReference>
<evidence type="ECO:0000256" key="6">
    <source>
        <dbReference type="PROSITE-ProRule" id="PRU10141"/>
    </source>
</evidence>
<dbReference type="PROSITE" id="PS00107">
    <property type="entry name" value="PROTEIN_KINASE_ATP"/>
    <property type="match status" value="1"/>
</dbReference>
<reference evidence="9 10" key="1">
    <citation type="submission" date="2024-04" db="EMBL/GenBank/DDBJ databases">
        <title>Tritrichomonas musculus Genome.</title>
        <authorList>
            <person name="Alves-Ferreira E."/>
            <person name="Grigg M."/>
            <person name="Lorenzi H."/>
            <person name="Galac M."/>
        </authorList>
    </citation>
    <scope>NUCLEOTIDE SEQUENCE [LARGE SCALE GENOMIC DNA]</scope>
    <source>
        <strain evidence="9 10">EAF2021</strain>
    </source>
</reference>
<dbReference type="Pfam" id="PF00069">
    <property type="entry name" value="Pkinase"/>
    <property type="match status" value="1"/>
</dbReference>
<evidence type="ECO:0000256" key="2">
    <source>
        <dbReference type="ARBA" id="ARBA00022679"/>
    </source>
</evidence>
<name>A0ABR2I7E5_9EUKA</name>
<dbReference type="SUPFAM" id="SSF56112">
    <property type="entry name" value="Protein kinase-like (PK-like)"/>
    <property type="match status" value="1"/>
</dbReference>
<dbReference type="InterPro" id="IPR008271">
    <property type="entry name" value="Ser/Thr_kinase_AS"/>
</dbReference>
<evidence type="ECO:0000313" key="9">
    <source>
        <dbReference type="EMBL" id="KAK8858151.1"/>
    </source>
</evidence>
<evidence type="ECO:0000313" key="10">
    <source>
        <dbReference type="Proteomes" id="UP001470230"/>
    </source>
</evidence>
<proteinExistence type="inferred from homology"/>
<dbReference type="PROSITE" id="PS00108">
    <property type="entry name" value="PROTEIN_KINASE_ST"/>
    <property type="match status" value="1"/>
</dbReference>
<dbReference type="EMBL" id="JAPFFF010000019">
    <property type="protein sequence ID" value="KAK8858151.1"/>
    <property type="molecule type" value="Genomic_DNA"/>
</dbReference>
<keyword evidence="4" id="KW-0418">Kinase</keyword>
<comment type="similarity">
    <text evidence="7">Belongs to the protein kinase superfamily.</text>
</comment>
<evidence type="ECO:0000256" key="1">
    <source>
        <dbReference type="ARBA" id="ARBA00022527"/>
    </source>
</evidence>
<evidence type="ECO:0000256" key="4">
    <source>
        <dbReference type="ARBA" id="ARBA00022777"/>
    </source>
</evidence>
<keyword evidence="2" id="KW-0808">Transferase</keyword>
<keyword evidence="3 6" id="KW-0547">Nucleotide-binding</keyword>
<evidence type="ECO:0000256" key="5">
    <source>
        <dbReference type="ARBA" id="ARBA00022840"/>
    </source>
</evidence>
<keyword evidence="5 6" id="KW-0067">ATP-binding</keyword>
<gene>
    <name evidence="9" type="ORF">M9Y10_013252</name>
</gene>
<dbReference type="PANTHER" id="PTHR24345">
    <property type="entry name" value="SERINE/THREONINE-PROTEIN KINASE PLK"/>
    <property type="match status" value="1"/>
</dbReference>
<keyword evidence="1 7" id="KW-0723">Serine/threonine-protein kinase</keyword>
<dbReference type="InterPro" id="IPR011009">
    <property type="entry name" value="Kinase-like_dom_sf"/>
</dbReference>
<organism evidence="9 10">
    <name type="scientific">Tritrichomonas musculus</name>
    <dbReference type="NCBI Taxonomy" id="1915356"/>
    <lineage>
        <taxon>Eukaryota</taxon>
        <taxon>Metamonada</taxon>
        <taxon>Parabasalia</taxon>
        <taxon>Tritrichomonadida</taxon>
        <taxon>Tritrichomonadidae</taxon>
        <taxon>Tritrichomonas</taxon>
    </lineage>
</organism>
<dbReference type="Gene3D" id="1.10.510.10">
    <property type="entry name" value="Transferase(Phosphotransferase) domain 1"/>
    <property type="match status" value="1"/>
</dbReference>
<accession>A0ABR2I7E5</accession>
<comment type="caution">
    <text evidence="9">The sequence shown here is derived from an EMBL/GenBank/DDBJ whole genome shotgun (WGS) entry which is preliminary data.</text>
</comment>
<evidence type="ECO:0000256" key="7">
    <source>
        <dbReference type="RuleBase" id="RU000304"/>
    </source>
</evidence>
<sequence>MENIVIPSDYKIITKLGTGSFATVWEVEDVQNGNRYAMKIIPHTTEEKDMNGEERLKNEVTVCKILHHQNIAELVDFRDDEKNAYLVFELCSNGTLGDLLMRLGQIPEDELRGYFIETAKSLRYLHEEANIIHRDIKIDNIMFNSNNSIKIIDFGLSTKFNPIKNEKFNKVCGSPKYVPPEMFFGEEYGPSIDIWALGVVLFYCSSGYFPFESYQLQKLSYKIMFEEPIYPLGISEDLIDLLKKMLNKEPDDRINWKEIFDHPWVKKGLSQKPKILKKPPIPVKPPNSGLKVPTLSPKEEFQGSIYVTHRSQAAIKRDLTSSLDVINGIETTTRRKQRRMSKLNESMDAITTVVHVMNSHLYESLPIRQSGQD</sequence>
<evidence type="ECO:0000256" key="3">
    <source>
        <dbReference type="ARBA" id="ARBA00022741"/>
    </source>
</evidence>
<dbReference type="InterPro" id="IPR000719">
    <property type="entry name" value="Prot_kinase_dom"/>
</dbReference>
<dbReference type="PROSITE" id="PS50011">
    <property type="entry name" value="PROTEIN_KINASE_DOM"/>
    <property type="match status" value="1"/>
</dbReference>
<keyword evidence="10" id="KW-1185">Reference proteome</keyword>
<protein>
    <recommendedName>
        <fullName evidence="8">Protein kinase domain-containing protein</fullName>
    </recommendedName>
</protein>
<feature type="binding site" evidence="6">
    <location>
        <position position="39"/>
    </location>
    <ligand>
        <name>ATP</name>
        <dbReference type="ChEBI" id="CHEBI:30616"/>
    </ligand>
</feature>
<dbReference type="InterPro" id="IPR017441">
    <property type="entry name" value="Protein_kinase_ATP_BS"/>
</dbReference>
<dbReference type="Proteomes" id="UP001470230">
    <property type="component" value="Unassembled WGS sequence"/>
</dbReference>
<feature type="domain" description="Protein kinase" evidence="8">
    <location>
        <begin position="10"/>
        <end position="265"/>
    </location>
</feature>
<dbReference type="PANTHER" id="PTHR24345:SF91">
    <property type="entry name" value="SERINE_THREONINE-PROTEIN KINASE PLK4"/>
    <property type="match status" value="1"/>
</dbReference>
<evidence type="ECO:0000259" key="8">
    <source>
        <dbReference type="PROSITE" id="PS50011"/>
    </source>
</evidence>